<feature type="compositionally biased region" description="Acidic residues" evidence="2">
    <location>
        <begin position="576"/>
        <end position="585"/>
    </location>
</feature>
<feature type="region of interest" description="Disordered" evidence="2">
    <location>
        <begin position="39"/>
        <end position="171"/>
    </location>
</feature>
<feature type="compositionally biased region" description="Polar residues" evidence="2">
    <location>
        <begin position="68"/>
        <end position="85"/>
    </location>
</feature>
<accession>A0AAI8YMT0</accession>
<comment type="caution">
    <text evidence="4">The sequence shown here is derived from an EMBL/GenBank/DDBJ whole genome shotgun (WGS) entry which is preliminary data.</text>
</comment>
<feature type="compositionally biased region" description="Basic residues" evidence="2">
    <location>
        <begin position="522"/>
        <end position="538"/>
    </location>
</feature>
<feature type="region of interest" description="Disordered" evidence="2">
    <location>
        <begin position="574"/>
        <end position="594"/>
    </location>
</feature>
<proteinExistence type="predicted"/>
<reference evidence="4" key="1">
    <citation type="submission" date="2023-10" db="EMBL/GenBank/DDBJ databases">
        <authorList>
            <person name="Hackl T."/>
        </authorList>
    </citation>
    <scope>NUCLEOTIDE SEQUENCE</scope>
</reference>
<dbReference type="AlphaFoldDB" id="A0AAI8YMT0"/>
<dbReference type="PANTHER" id="PTHR42031:SF1">
    <property type="entry name" value="KEY LIME PATHOGENICITY PROTEIN"/>
    <property type="match status" value="1"/>
</dbReference>
<organism evidence="4 5">
    <name type="scientific">Anthostomella pinea</name>
    <dbReference type="NCBI Taxonomy" id="933095"/>
    <lineage>
        <taxon>Eukaryota</taxon>
        <taxon>Fungi</taxon>
        <taxon>Dikarya</taxon>
        <taxon>Ascomycota</taxon>
        <taxon>Pezizomycotina</taxon>
        <taxon>Sordariomycetes</taxon>
        <taxon>Xylariomycetidae</taxon>
        <taxon>Xylariales</taxon>
        <taxon>Xylariaceae</taxon>
        <taxon>Anthostomella</taxon>
    </lineage>
</organism>
<dbReference type="Proteomes" id="UP001295740">
    <property type="component" value="Unassembled WGS sequence"/>
</dbReference>
<feature type="region of interest" description="Disordered" evidence="2">
    <location>
        <begin position="348"/>
        <end position="426"/>
    </location>
</feature>
<dbReference type="InterPro" id="IPR057218">
    <property type="entry name" value="DUF7896"/>
</dbReference>
<evidence type="ECO:0000256" key="1">
    <source>
        <dbReference type="SAM" id="Coils"/>
    </source>
</evidence>
<feature type="region of interest" description="Disordered" evidence="2">
    <location>
        <begin position="522"/>
        <end position="556"/>
    </location>
</feature>
<sequence length="711" mass="77720">MSHPQNPDHWEIQKLQALMRTKEEDLARTKQQLSQLQSSVYQSQLSQPSNPSIPDVSAVHNEFELSATPVNQSGWSRSSDTTPRSTGIGAHGRHEAVPWPSNPQANSRHAVKRARTMSQQTPAAQRMDRTASNLSTRSAGPSAGPFTGNAPISPPPRLQNRSQQSSGSGMMDYMNKDEPVNSYVFAQTMHPSQSHRHQHDMPTLPEFGSGSGSGDLMDPAVWLASHPFPDSFSSPVGESFAPSALSQHHDVDVPQFNVTNVSVCGSMTTAPTYDTAPMTRQNSLLDNQSMAGGVRMMSLGSQMSQGADSYYRDGSQLNYDSGDISPLGKRPYMSDDALFAVGSSLAPPSTQQYSASAPSDGYFESSDMERSLSSTSMASNKSTSSLTARAKDTLKQQNQRAMKAPLKPKPLAAEPAPSESPAMVKKDGKAVIAKSKYVRPKQPKVFCDQCDEHKDGFRGEHELRRHKEAKHQVMVKKYICVDPAAYGIPIAVAAVNPLGKCKSCNTQKRYGAYYNAAAHLRRTHFKEKPSRQKNKGAGHGRSDEDKRGGKGGGDWPPMCELKNWMKEIWVNKTEQQADDEDDAGDEDVRHHSNGGGMEMEIEMEADGIDSFSPGFDMSQRMTPDGYNFRNNLVINTNAGFCGMPISSADFDFNSSPNMSPHFVPDMAAYPPQELVNHFGSTVSSSATVTPMTAYNDGTQIEDLGFEMIYPQ</sequence>
<dbReference type="EMBL" id="CAUWAG010000018">
    <property type="protein sequence ID" value="CAJ2510624.1"/>
    <property type="molecule type" value="Genomic_DNA"/>
</dbReference>
<dbReference type="PANTHER" id="PTHR42031">
    <property type="entry name" value="KEY LIME PATHOGENICITY PROTEIN"/>
    <property type="match status" value="1"/>
</dbReference>
<evidence type="ECO:0000259" key="3">
    <source>
        <dbReference type="Pfam" id="PF25438"/>
    </source>
</evidence>
<feature type="coiled-coil region" evidence="1">
    <location>
        <begin position="12"/>
        <end position="39"/>
    </location>
</feature>
<evidence type="ECO:0000256" key="2">
    <source>
        <dbReference type="SAM" id="MobiDB-lite"/>
    </source>
</evidence>
<evidence type="ECO:0000313" key="5">
    <source>
        <dbReference type="Proteomes" id="UP001295740"/>
    </source>
</evidence>
<feature type="compositionally biased region" description="Low complexity" evidence="2">
    <location>
        <begin position="371"/>
        <end position="387"/>
    </location>
</feature>
<gene>
    <name evidence="4" type="ORF">KHLLAP_LOCUS11092</name>
</gene>
<keyword evidence="5" id="KW-1185">Reference proteome</keyword>
<feature type="compositionally biased region" description="Polar residues" evidence="2">
    <location>
        <begin position="159"/>
        <end position="168"/>
    </location>
</feature>
<dbReference type="Pfam" id="PF25438">
    <property type="entry name" value="DUF7896"/>
    <property type="match status" value="1"/>
</dbReference>
<feature type="compositionally biased region" description="Low complexity" evidence="2">
    <location>
        <begin position="39"/>
        <end position="49"/>
    </location>
</feature>
<name>A0AAI8YMT0_9PEZI</name>
<feature type="compositionally biased region" description="Polar residues" evidence="2">
    <location>
        <begin position="130"/>
        <end position="139"/>
    </location>
</feature>
<evidence type="ECO:0000313" key="4">
    <source>
        <dbReference type="EMBL" id="CAJ2510624.1"/>
    </source>
</evidence>
<protein>
    <submittedName>
        <fullName evidence="4">Uu.00g062490.m01.CDS01</fullName>
    </submittedName>
</protein>
<keyword evidence="1" id="KW-0175">Coiled coil</keyword>
<feature type="domain" description="DUF7896" evidence="3">
    <location>
        <begin position="474"/>
        <end position="568"/>
    </location>
</feature>
<feature type="compositionally biased region" description="Low complexity" evidence="2">
    <location>
        <begin position="401"/>
        <end position="423"/>
    </location>
</feature>
<feature type="compositionally biased region" description="Polar residues" evidence="2">
    <location>
        <begin position="348"/>
        <end position="357"/>
    </location>
</feature>